<proteinExistence type="predicted"/>
<dbReference type="Proteomes" id="UP000199051">
    <property type="component" value="Unassembled WGS sequence"/>
</dbReference>
<name>A0A1H9MLI9_9PSEU</name>
<dbReference type="EMBL" id="FOGI01000002">
    <property type="protein sequence ID" value="SER24325.1"/>
    <property type="molecule type" value="Genomic_DNA"/>
</dbReference>
<dbReference type="AlphaFoldDB" id="A0A1H9MLI9"/>
<sequence>MSDSVPDPAARAGLPPFADLARHIQDVVSVLRELDLGDTEPYRAEVPDAAV</sequence>
<evidence type="ECO:0000313" key="1">
    <source>
        <dbReference type="EMBL" id="SER24325.1"/>
    </source>
</evidence>
<accession>A0A1H9MLI9</accession>
<reference evidence="2" key="1">
    <citation type="submission" date="2016-10" db="EMBL/GenBank/DDBJ databases">
        <authorList>
            <person name="Varghese N."/>
            <person name="Submissions S."/>
        </authorList>
    </citation>
    <scope>NUCLEOTIDE SEQUENCE [LARGE SCALE GENOMIC DNA]</scope>
    <source>
        <strain evidence="2">DSM 44260</strain>
    </source>
</reference>
<keyword evidence="2" id="KW-1185">Reference proteome</keyword>
<gene>
    <name evidence="1" type="ORF">SAMN04487818_102213</name>
</gene>
<evidence type="ECO:0000313" key="2">
    <source>
        <dbReference type="Proteomes" id="UP000199051"/>
    </source>
</evidence>
<dbReference type="RefSeq" id="WP_177215437.1">
    <property type="nucleotide sequence ID" value="NZ_FOGI01000002.1"/>
</dbReference>
<protein>
    <submittedName>
        <fullName evidence="1">Uncharacterized protein</fullName>
    </submittedName>
</protein>
<dbReference type="STRING" id="155974.SAMN04487818_102213"/>
<organism evidence="1 2">
    <name type="scientific">Actinokineospora terrae</name>
    <dbReference type="NCBI Taxonomy" id="155974"/>
    <lineage>
        <taxon>Bacteria</taxon>
        <taxon>Bacillati</taxon>
        <taxon>Actinomycetota</taxon>
        <taxon>Actinomycetes</taxon>
        <taxon>Pseudonocardiales</taxon>
        <taxon>Pseudonocardiaceae</taxon>
        <taxon>Actinokineospora</taxon>
    </lineage>
</organism>